<dbReference type="PANTHER" id="PTHR42918">
    <property type="entry name" value="LYSYL-TRNA SYNTHETASE"/>
    <property type="match status" value="1"/>
</dbReference>
<reference evidence="12" key="2">
    <citation type="submission" date="2014-07" db="EMBL/GenBank/DDBJ databases">
        <authorList>
            <person name="Hull J."/>
        </authorList>
    </citation>
    <scope>NUCLEOTIDE SEQUENCE</scope>
</reference>
<dbReference type="Gene3D" id="2.40.50.140">
    <property type="entry name" value="Nucleic acid-binding proteins"/>
    <property type="match status" value="1"/>
</dbReference>
<sequence length="175" mass="20287">MGQAYPHKVNVQYTIPELRSKYMMNLHNNGDRSECIVTVAGRIVSKRSAGCNLHFITIQGDMELVQIISAMKDFDDQNNFTNVHNQIKRGDIIGVTGYPSLSKSGEFSVCATHLKLLSTCFHMLPDDYFGLSDVEQRYRQRYLDFIVNRKNIDTFLQRSRIIKYIRSFFDNMNFV</sequence>
<evidence type="ECO:0000256" key="1">
    <source>
        <dbReference type="ARBA" id="ARBA00008226"/>
    </source>
</evidence>
<keyword evidence="8" id="KW-0030">Aminoacyl-tRNA synthetase</keyword>
<evidence type="ECO:0000256" key="6">
    <source>
        <dbReference type="ARBA" id="ARBA00022840"/>
    </source>
</evidence>
<organism evidence="12">
    <name type="scientific">Lygus hesperus</name>
    <name type="common">Western plant bug</name>
    <dbReference type="NCBI Taxonomy" id="30085"/>
    <lineage>
        <taxon>Eukaryota</taxon>
        <taxon>Metazoa</taxon>
        <taxon>Ecdysozoa</taxon>
        <taxon>Arthropoda</taxon>
        <taxon>Hexapoda</taxon>
        <taxon>Insecta</taxon>
        <taxon>Pterygota</taxon>
        <taxon>Neoptera</taxon>
        <taxon>Paraneoptera</taxon>
        <taxon>Hemiptera</taxon>
        <taxon>Heteroptera</taxon>
        <taxon>Panheteroptera</taxon>
        <taxon>Cimicomorpha</taxon>
        <taxon>Miridae</taxon>
        <taxon>Mirini</taxon>
        <taxon>Lygus</taxon>
    </lineage>
</organism>
<dbReference type="FunFam" id="2.40.50.140:FF:000050">
    <property type="entry name" value="Lysine--tRNA ligase"/>
    <property type="match status" value="1"/>
</dbReference>
<comment type="catalytic activity">
    <reaction evidence="10">
        <text>tRNA(Lys) + L-lysine + ATP = L-lysyl-tRNA(Lys) + AMP + diphosphate</text>
        <dbReference type="Rhea" id="RHEA:20792"/>
        <dbReference type="Rhea" id="RHEA-COMP:9696"/>
        <dbReference type="Rhea" id="RHEA-COMP:9697"/>
        <dbReference type="ChEBI" id="CHEBI:30616"/>
        <dbReference type="ChEBI" id="CHEBI:32551"/>
        <dbReference type="ChEBI" id="CHEBI:33019"/>
        <dbReference type="ChEBI" id="CHEBI:78442"/>
        <dbReference type="ChEBI" id="CHEBI:78529"/>
        <dbReference type="ChEBI" id="CHEBI:456215"/>
        <dbReference type="EC" id="6.1.1.6"/>
    </reaction>
</comment>
<reference evidence="12" key="1">
    <citation type="journal article" date="2014" name="PLoS ONE">
        <title>Transcriptome-Based Identification of ABC Transporters in the Western Tarnished Plant Bug Lygus hesperus.</title>
        <authorList>
            <person name="Hull J.J."/>
            <person name="Chaney K."/>
            <person name="Geib S.M."/>
            <person name="Fabrick J.A."/>
            <person name="Brent C.S."/>
            <person name="Walsh D."/>
            <person name="Lavine L.C."/>
        </authorList>
    </citation>
    <scope>NUCLEOTIDE SEQUENCE</scope>
</reference>
<evidence type="ECO:0000256" key="8">
    <source>
        <dbReference type="ARBA" id="ARBA00023146"/>
    </source>
</evidence>
<dbReference type="InterPro" id="IPR044136">
    <property type="entry name" value="Lys-tRNA-ligase_II_N"/>
</dbReference>
<comment type="similarity">
    <text evidence="1">Belongs to the class-II aminoacyl-tRNA synthetase family.</text>
</comment>
<evidence type="ECO:0000256" key="7">
    <source>
        <dbReference type="ARBA" id="ARBA00022917"/>
    </source>
</evidence>
<evidence type="ECO:0000256" key="5">
    <source>
        <dbReference type="ARBA" id="ARBA00022741"/>
    </source>
</evidence>
<dbReference type="InterPro" id="IPR004365">
    <property type="entry name" value="NA-bd_OB_tRNA"/>
</dbReference>
<evidence type="ECO:0000256" key="9">
    <source>
        <dbReference type="ARBA" id="ARBA00030563"/>
    </source>
</evidence>
<dbReference type="EC" id="6.1.1.6" evidence="2"/>
<dbReference type="GO" id="GO:0006430">
    <property type="term" value="P:lysyl-tRNA aminoacylation"/>
    <property type="evidence" value="ECO:0007669"/>
    <property type="project" value="TreeGrafter"/>
</dbReference>
<keyword evidence="7" id="KW-0648">Protein biosynthesis</keyword>
<dbReference type="InterPro" id="IPR012340">
    <property type="entry name" value="NA-bd_OB-fold"/>
</dbReference>
<keyword evidence="5" id="KW-0547">Nucleotide-binding</keyword>
<feature type="domain" description="OB" evidence="11">
    <location>
        <begin position="37"/>
        <end position="117"/>
    </location>
</feature>
<keyword evidence="6" id="KW-0067">ATP-binding</keyword>
<dbReference type="CDD" id="cd04322">
    <property type="entry name" value="LysRS_N"/>
    <property type="match status" value="1"/>
</dbReference>
<dbReference type="Pfam" id="PF01336">
    <property type="entry name" value="tRNA_anti-codon"/>
    <property type="match status" value="1"/>
</dbReference>
<dbReference type="GO" id="GO:0005524">
    <property type="term" value="F:ATP binding"/>
    <property type="evidence" value="ECO:0007669"/>
    <property type="project" value="UniProtKB-KW"/>
</dbReference>
<dbReference type="GO" id="GO:0005829">
    <property type="term" value="C:cytosol"/>
    <property type="evidence" value="ECO:0007669"/>
    <property type="project" value="TreeGrafter"/>
</dbReference>
<dbReference type="GO" id="GO:0000049">
    <property type="term" value="F:tRNA binding"/>
    <property type="evidence" value="ECO:0007669"/>
    <property type="project" value="TreeGrafter"/>
</dbReference>
<dbReference type="SUPFAM" id="SSF50249">
    <property type="entry name" value="Nucleic acid-binding proteins"/>
    <property type="match status" value="1"/>
</dbReference>
<evidence type="ECO:0000256" key="10">
    <source>
        <dbReference type="ARBA" id="ARBA00048573"/>
    </source>
</evidence>
<name>A0A0A9W570_LYGHE</name>
<dbReference type="SUPFAM" id="SSF55681">
    <property type="entry name" value="Class II aaRS and biotin synthetases"/>
    <property type="match status" value="1"/>
</dbReference>
<dbReference type="PANTHER" id="PTHR42918:SF9">
    <property type="entry name" value="LYSINE--TRNA LIGASE"/>
    <property type="match status" value="1"/>
</dbReference>
<keyword evidence="4 12" id="KW-0436">Ligase</keyword>
<protein>
    <recommendedName>
        <fullName evidence="3">Lysine--tRNA ligase</fullName>
        <ecNumber evidence="2">6.1.1.6</ecNumber>
    </recommendedName>
    <alternativeName>
        <fullName evidence="9">Lysyl-tRNA synthetase</fullName>
    </alternativeName>
</protein>
<evidence type="ECO:0000256" key="3">
    <source>
        <dbReference type="ARBA" id="ARBA00015745"/>
    </source>
</evidence>
<accession>A0A0A9W570</accession>
<proteinExistence type="inferred from homology"/>
<dbReference type="EMBL" id="GBHO01041048">
    <property type="protein sequence ID" value="JAG02556.1"/>
    <property type="molecule type" value="Transcribed_RNA"/>
</dbReference>
<evidence type="ECO:0000259" key="11">
    <source>
        <dbReference type="Pfam" id="PF01336"/>
    </source>
</evidence>
<evidence type="ECO:0000256" key="4">
    <source>
        <dbReference type="ARBA" id="ARBA00022598"/>
    </source>
</evidence>
<gene>
    <name evidence="12" type="primary">krs1</name>
    <name evidence="12" type="ORF">CM83_7398</name>
</gene>
<dbReference type="AlphaFoldDB" id="A0A0A9W570"/>
<dbReference type="InterPro" id="IPR045864">
    <property type="entry name" value="aa-tRNA-synth_II/BPL/LPL"/>
</dbReference>
<dbReference type="GO" id="GO:0004824">
    <property type="term" value="F:lysine-tRNA ligase activity"/>
    <property type="evidence" value="ECO:0007669"/>
    <property type="project" value="UniProtKB-EC"/>
</dbReference>
<evidence type="ECO:0000313" key="12">
    <source>
        <dbReference type="EMBL" id="JAG02556.1"/>
    </source>
</evidence>
<dbReference type="Gene3D" id="3.30.930.10">
    <property type="entry name" value="Bira Bifunctional Protein, Domain 2"/>
    <property type="match status" value="1"/>
</dbReference>
<evidence type="ECO:0000256" key="2">
    <source>
        <dbReference type="ARBA" id="ARBA00013166"/>
    </source>
</evidence>